<dbReference type="FunFam" id="1.10.260.100:FF:000001">
    <property type="entry name" value="Ubiquilin 1"/>
    <property type="match status" value="1"/>
</dbReference>
<dbReference type="Gene3D" id="1.10.260.100">
    <property type="match status" value="2"/>
</dbReference>
<protein>
    <recommendedName>
        <fullName evidence="6">Ubiquilin-1</fullName>
    </recommendedName>
</protein>
<gene>
    <name evidence="4" type="ORF">niasHT_034630</name>
</gene>
<evidence type="ECO:0000259" key="3">
    <source>
        <dbReference type="PROSITE" id="PS50053"/>
    </source>
</evidence>
<evidence type="ECO:0000313" key="4">
    <source>
        <dbReference type="EMBL" id="KAL3080072.1"/>
    </source>
</evidence>
<dbReference type="Pfam" id="PF23195">
    <property type="entry name" value="UBQLN1"/>
    <property type="match status" value="1"/>
</dbReference>
<name>A0ABD2IPP2_9BILA</name>
<dbReference type="SMART" id="SM00165">
    <property type="entry name" value="UBA"/>
    <property type="match status" value="1"/>
</dbReference>
<dbReference type="SUPFAM" id="SSF54236">
    <property type="entry name" value="Ubiquitin-like"/>
    <property type="match status" value="1"/>
</dbReference>
<evidence type="ECO:0000259" key="2">
    <source>
        <dbReference type="PROSITE" id="PS50030"/>
    </source>
</evidence>
<feature type="domain" description="UBA" evidence="2">
    <location>
        <begin position="490"/>
        <end position="534"/>
    </location>
</feature>
<evidence type="ECO:0008006" key="6">
    <source>
        <dbReference type="Google" id="ProtNLM"/>
    </source>
</evidence>
<dbReference type="Gene3D" id="3.10.20.90">
    <property type="entry name" value="Phosphatidylinositol 3-kinase Catalytic Subunit, Chain A, domain 1"/>
    <property type="match status" value="1"/>
</dbReference>
<dbReference type="Gene3D" id="1.10.8.10">
    <property type="entry name" value="DNA helicase RuvA subunit, C-terminal domain"/>
    <property type="match status" value="1"/>
</dbReference>
<evidence type="ECO:0000256" key="1">
    <source>
        <dbReference type="SAM" id="MobiDB-lite"/>
    </source>
</evidence>
<comment type="caution">
    <text evidence="4">The sequence shown here is derived from an EMBL/GenBank/DDBJ whole genome shotgun (WGS) entry which is preliminary data.</text>
</comment>
<feature type="compositionally biased region" description="Polar residues" evidence="1">
    <location>
        <begin position="442"/>
        <end position="459"/>
    </location>
</feature>
<keyword evidence="5" id="KW-1185">Reference proteome</keyword>
<feature type="compositionally biased region" description="Polar residues" evidence="1">
    <location>
        <begin position="244"/>
        <end position="259"/>
    </location>
</feature>
<dbReference type="SUPFAM" id="SSF46934">
    <property type="entry name" value="UBA-like"/>
    <property type="match status" value="1"/>
</dbReference>
<organism evidence="4 5">
    <name type="scientific">Heterodera trifolii</name>
    <dbReference type="NCBI Taxonomy" id="157864"/>
    <lineage>
        <taxon>Eukaryota</taxon>
        <taxon>Metazoa</taxon>
        <taxon>Ecdysozoa</taxon>
        <taxon>Nematoda</taxon>
        <taxon>Chromadorea</taxon>
        <taxon>Rhabditida</taxon>
        <taxon>Tylenchina</taxon>
        <taxon>Tylenchomorpha</taxon>
        <taxon>Tylenchoidea</taxon>
        <taxon>Heteroderidae</taxon>
        <taxon>Heteroderinae</taxon>
        <taxon>Heterodera</taxon>
    </lineage>
</organism>
<reference evidence="4 5" key="1">
    <citation type="submission" date="2024-10" db="EMBL/GenBank/DDBJ databases">
        <authorList>
            <person name="Kim D."/>
        </authorList>
    </citation>
    <scope>NUCLEOTIDE SEQUENCE [LARGE SCALE GENOMIC DNA]</scope>
    <source>
        <strain evidence="4">BH-2024</strain>
    </source>
</reference>
<dbReference type="SMART" id="SM00727">
    <property type="entry name" value="STI1"/>
    <property type="match status" value="4"/>
</dbReference>
<dbReference type="SMART" id="SM00213">
    <property type="entry name" value="UBQ"/>
    <property type="match status" value="1"/>
</dbReference>
<dbReference type="CDD" id="cd14399">
    <property type="entry name" value="UBA_PLICs"/>
    <property type="match status" value="1"/>
</dbReference>
<dbReference type="Pfam" id="PF00240">
    <property type="entry name" value="ubiquitin"/>
    <property type="match status" value="1"/>
</dbReference>
<dbReference type="Proteomes" id="UP001620626">
    <property type="component" value="Unassembled WGS sequence"/>
</dbReference>
<dbReference type="PROSITE" id="PS50030">
    <property type="entry name" value="UBA"/>
    <property type="match status" value="1"/>
</dbReference>
<accession>A0ABD2IPP2</accession>
<feature type="region of interest" description="Disordered" evidence="1">
    <location>
        <begin position="441"/>
        <end position="467"/>
    </location>
</feature>
<feature type="domain" description="Ubiquitin-like" evidence="3">
    <location>
        <begin position="14"/>
        <end position="88"/>
    </location>
</feature>
<feature type="region of interest" description="Disordered" evidence="1">
    <location>
        <begin position="89"/>
        <end position="116"/>
    </location>
</feature>
<evidence type="ECO:0000313" key="5">
    <source>
        <dbReference type="Proteomes" id="UP001620626"/>
    </source>
</evidence>
<dbReference type="InterPro" id="IPR000626">
    <property type="entry name" value="Ubiquitin-like_dom"/>
</dbReference>
<sequence>MSDSASDDENAHLIEIKFKTIQETYNVKVNENSTIKQLKKTMAKKLNQPEEKICLIFSGKILKDHENLSQHHIGDGMVLHMVIRNQPSTSTASAATTPSVSTAPTGGAAPSLAGTPPSLGGIGDLFNNPELVQGILNSPFMESMLANPDIIRTMLSQNPQFQQIIQNNPELGHIMNDPGTMRQAMEMIRNPTALNELMRNHDQAIRNLQGIPGGEAALQRLYERVQEPLMNLTQPGADNVAGSGAQNTTDASMAASRSQHAGVENAQPLPNPWSSIVNQQNRQAAGSAGNAPAQGAAPAGLPFANMMNTPGMQSLFRQISSNQSAMQQLMSQDNMRNFTQMIGSNPAFFQQLMQSFPGFNSPEIVEQIRNNMPQLTSLMTNPQMLQVMSNPRVVAALQQIQQASQVLRQEAPQLFTNFPGADMFQNLGGMAGLFGGMANAASQAQPPTSAGATEAGTQPSAPPGQNIPSGFAELLGSLMNLSTTVNSSQPPEERFRAQLEQLTAMGFTDQQANIQALLASFGDLSGAIERLLGGGGQGNADTF</sequence>
<dbReference type="InterPro" id="IPR015940">
    <property type="entry name" value="UBA"/>
</dbReference>
<proteinExistence type="predicted"/>
<dbReference type="InterPro" id="IPR015496">
    <property type="entry name" value="Ubiquilin"/>
</dbReference>
<dbReference type="AlphaFoldDB" id="A0ABD2IPP2"/>
<dbReference type="EMBL" id="JBICBT010001175">
    <property type="protein sequence ID" value="KAL3080072.1"/>
    <property type="molecule type" value="Genomic_DNA"/>
</dbReference>
<dbReference type="Pfam" id="PF00627">
    <property type="entry name" value="UBA"/>
    <property type="match status" value="1"/>
</dbReference>
<dbReference type="PANTHER" id="PTHR10677:SF3">
    <property type="entry name" value="FI07626P-RELATED"/>
    <property type="match status" value="1"/>
</dbReference>
<dbReference type="InterPro" id="IPR029071">
    <property type="entry name" value="Ubiquitin-like_domsf"/>
</dbReference>
<feature type="compositionally biased region" description="Low complexity" evidence="1">
    <location>
        <begin position="89"/>
        <end position="105"/>
    </location>
</feature>
<dbReference type="PANTHER" id="PTHR10677">
    <property type="entry name" value="UBIQUILIN"/>
    <property type="match status" value="1"/>
</dbReference>
<dbReference type="PROSITE" id="PS50053">
    <property type="entry name" value="UBIQUITIN_2"/>
    <property type="match status" value="1"/>
</dbReference>
<feature type="region of interest" description="Disordered" evidence="1">
    <location>
        <begin position="233"/>
        <end position="275"/>
    </location>
</feature>
<dbReference type="InterPro" id="IPR006636">
    <property type="entry name" value="STI1_HS-bd"/>
</dbReference>
<dbReference type="InterPro" id="IPR009060">
    <property type="entry name" value="UBA-like_sf"/>
</dbReference>